<protein>
    <submittedName>
        <fullName evidence="2">Uncharacterized protein</fullName>
    </submittedName>
</protein>
<feature type="region of interest" description="Disordered" evidence="1">
    <location>
        <begin position="302"/>
        <end position="322"/>
    </location>
</feature>
<proteinExistence type="predicted"/>
<keyword evidence="3" id="KW-1185">Reference proteome</keyword>
<feature type="region of interest" description="Disordered" evidence="1">
    <location>
        <begin position="172"/>
        <end position="196"/>
    </location>
</feature>
<evidence type="ECO:0000313" key="2">
    <source>
        <dbReference type="EMBL" id="KAK4740662.1"/>
    </source>
</evidence>
<gene>
    <name evidence="2" type="ORF">SAY87_024250</name>
</gene>
<organism evidence="2 3">
    <name type="scientific">Trapa incisa</name>
    <dbReference type="NCBI Taxonomy" id="236973"/>
    <lineage>
        <taxon>Eukaryota</taxon>
        <taxon>Viridiplantae</taxon>
        <taxon>Streptophyta</taxon>
        <taxon>Embryophyta</taxon>
        <taxon>Tracheophyta</taxon>
        <taxon>Spermatophyta</taxon>
        <taxon>Magnoliopsida</taxon>
        <taxon>eudicotyledons</taxon>
        <taxon>Gunneridae</taxon>
        <taxon>Pentapetalae</taxon>
        <taxon>rosids</taxon>
        <taxon>malvids</taxon>
        <taxon>Myrtales</taxon>
        <taxon>Lythraceae</taxon>
        <taxon>Trapa</taxon>
    </lineage>
</organism>
<reference evidence="2 3" key="1">
    <citation type="journal article" date="2023" name="Hortic Res">
        <title>Pangenome of water caltrop reveals structural variations and asymmetric subgenome divergence after allopolyploidization.</title>
        <authorList>
            <person name="Zhang X."/>
            <person name="Chen Y."/>
            <person name="Wang L."/>
            <person name="Yuan Y."/>
            <person name="Fang M."/>
            <person name="Shi L."/>
            <person name="Lu R."/>
            <person name="Comes H.P."/>
            <person name="Ma Y."/>
            <person name="Chen Y."/>
            <person name="Huang G."/>
            <person name="Zhou Y."/>
            <person name="Zheng Z."/>
            <person name="Qiu Y."/>
        </authorList>
    </citation>
    <scope>NUCLEOTIDE SEQUENCE [LARGE SCALE GENOMIC DNA]</scope>
    <source>
        <tissue evidence="2">Roots</tissue>
    </source>
</reference>
<dbReference type="AlphaFoldDB" id="A0AAN7JFB6"/>
<name>A0AAN7JFB6_9MYRT</name>
<dbReference type="EMBL" id="JAXIOK010000024">
    <property type="protein sequence ID" value="KAK4740662.1"/>
    <property type="molecule type" value="Genomic_DNA"/>
</dbReference>
<accession>A0AAN7JFB6</accession>
<dbReference type="Proteomes" id="UP001345219">
    <property type="component" value="Chromosome 19"/>
</dbReference>
<evidence type="ECO:0000256" key="1">
    <source>
        <dbReference type="SAM" id="MobiDB-lite"/>
    </source>
</evidence>
<comment type="caution">
    <text evidence="2">The sequence shown here is derived from an EMBL/GenBank/DDBJ whole genome shotgun (WGS) entry which is preliminary data.</text>
</comment>
<sequence length="665" mass="72070">MNEVDMETVANGVNTSHVLEKAHDDANSVQNHSALPENESGVEDEKVNNAEIQNSMLGSDAKDNVQMNEMDMETAANDANIAQSVSTHVGSVQNHSAVPENEAEVEDQKEENADANDNVQGDYLGTNMIENAYIGGSSNVSVEVVPCLPSSNAKGNDHEADYLVNMIENAEMDSSSDMSDTKDNDYEPTLSHSDNGHEADHLVNNMIETETGLGDLYAVKFGDGSSSMSAGVVPCLPSSDAKDIGHDADYLVNNMVENAEMDSSSNVLAGVVPCLPGSAAKDNDHEADYLVNNMIENAEMESSSNMSAGVEPTLSDSDATDNGHEQVNNMIETETDKMGKDFVALKMHNLYDKFFSLDNYHKLTACAFSGDGSSTEVLEENASEISAVRTSESAPVFENQFGVHSSLSQVEGSECPLGEILGIPQDGINETIPQNVLVEVPSLPGGQELDSLDLPMDVVCNFDQQPTNSISVVDESGPAEIHVTQTVEVVYQAPPSDSLIEAGKFAVTDPEWMMPSVKTRDFQLMPTVESAKESDEFPQSLAKTPVLFNRTNAFSLCRSGKSSKKNPLERVVSYENKENIISTLRAELNIEKVKKFQTGMDEDNSMLTPLNDKSLRQLTKMLKEKLQIANDCNDASMKQQQLGKMREALQALPDNCMTVTKTGDN</sequence>
<evidence type="ECO:0000313" key="3">
    <source>
        <dbReference type="Proteomes" id="UP001345219"/>
    </source>
</evidence>